<proteinExistence type="inferred from homology"/>
<reference evidence="9 10" key="1">
    <citation type="submission" date="2018-08" db="EMBL/GenBank/DDBJ databases">
        <title>Genomic Encyclopedia of Archaeal and Bacterial Type Strains, Phase II (KMG-II): from individual species to whole genera.</title>
        <authorList>
            <person name="Goeker M."/>
        </authorList>
    </citation>
    <scope>NUCLEOTIDE SEQUENCE [LARGE SCALE GENOMIC DNA]</scope>
    <source>
        <strain evidence="9 10">ATCC 27112</strain>
    </source>
</reference>
<accession>A0A397RWS0</accession>
<evidence type="ECO:0000313" key="10">
    <source>
        <dbReference type="Proteomes" id="UP000266506"/>
    </source>
</evidence>
<evidence type="ECO:0000313" key="9">
    <source>
        <dbReference type="EMBL" id="RIA78198.1"/>
    </source>
</evidence>
<dbReference type="PROSITE" id="PS50928">
    <property type="entry name" value="ABC_TM1"/>
    <property type="match status" value="1"/>
</dbReference>
<keyword evidence="2 7" id="KW-0813">Transport</keyword>
<dbReference type="CDD" id="cd06261">
    <property type="entry name" value="TM_PBP2"/>
    <property type="match status" value="1"/>
</dbReference>
<evidence type="ECO:0000256" key="7">
    <source>
        <dbReference type="RuleBase" id="RU363032"/>
    </source>
</evidence>
<dbReference type="SUPFAM" id="SSF161098">
    <property type="entry name" value="MetI-like"/>
    <property type="match status" value="1"/>
</dbReference>
<protein>
    <submittedName>
        <fullName evidence="9">Multiple sugar transport system permease protein</fullName>
    </submittedName>
</protein>
<feature type="transmembrane region" description="Helical" evidence="7">
    <location>
        <begin position="124"/>
        <end position="148"/>
    </location>
</feature>
<comment type="caution">
    <text evidence="9">The sequence shown here is derived from an EMBL/GenBank/DDBJ whole genome shotgun (WGS) entry which is preliminary data.</text>
</comment>
<evidence type="ECO:0000256" key="2">
    <source>
        <dbReference type="ARBA" id="ARBA00022448"/>
    </source>
</evidence>
<comment type="similarity">
    <text evidence="7">Belongs to the binding-protein-dependent transport system permease family.</text>
</comment>
<sequence length="299" mass="33950">MVSSNKLDEKKMKKSIRAFKTLRIILKVVVYTFLILWAIVVLFPFYFMVITSFKDFATYAYTSTEIYITYPTFDNYISAWVDVDMIGYLMNTLVFALVTTSIMLVVSILAAFAFARLEFRGKNLVFTLFLAMMMIPNELVIITNFVTITNSGLTNSYTGLILPSVLSVFYIYLLRQNFMQVPDSLYYAAKVDGLSDMNYLIKVLIPLSKPTIITIIILKLIECWNSYVWPRLITSEVEGQKSYFLVSNAIEAMRNSGFGKSNMPAMMSAVVIVSIPLLLLFAIFRNQIMSGVVRTGTKG</sequence>
<dbReference type="InterPro" id="IPR035906">
    <property type="entry name" value="MetI-like_sf"/>
</dbReference>
<dbReference type="InParanoid" id="A0A397RWS0"/>
<feature type="transmembrane region" description="Helical" evidence="7">
    <location>
        <begin position="21"/>
        <end position="47"/>
    </location>
</feature>
<dbReference type="InterPro" id="IPR000515">
    <property type="entry name" value="MetI-like"/>
</dbReference>
<dbReference type="GO" id="GO:0005886">
    <property type="term" value="C:plasma membrane"/>
    <property type="evidence" value="ECO:0007669"/>
    <property type="project" value="UniProtKB-SubCell"/>
</dbReference>
<keyword evidence="10" id="KW-1185">Reference proteome</keyword>
<comment type="subcellular location">
    <subcellularLocation>
        <location evidence="1 7">Cell membrane</location>
        <topology evidence="1 7">Multi-pass membrane protein</topology>
    </subcellularLocation>
</comment>
<keyword evidence="4 7" id="KW-0812">Transmembrane</keyword>
<dbReference type="Proteomes" id="UP000266506">
    <property type="component" value="Unassembled WGS sequence"/>
</dbReference>
<feature type="transmembrane region" description="Helical" evidence="7">
    <location>
        <begin position="88"/>
        <end position="112"/>
    </location>
</feature>
<dbReference type="GO" id="GO:0055085">
    <property type="term" value="P:transmembrane transport"/>
    <property type="evidence" value="ECO:0007669"/>
    <property type="project" value="InterPro"/>
</dbReference>
<feature type="domain" description="ABC transmembrane type-1" evidence="8">
    <location>
        <begin position="89"/>
        <end position="284"/>
    </location>
</feature>
<dbReference type="EMBL" id="QXEV01000003">
    <property type="protein sequence ID" value="RIA78198.1"/>
    <property type="molecule type" value="Genomic_DNA"/>
</dbReference>
<keyword evidence="6 7" id="KW-0472">Membrane</keyword>
<keyword evidence="3" id="KW-1003">Cell membrane</keyword>
<dbReference type="RefSeq" id="WP_211321011.1">
    <property type="nucleotide sequence ID" value="NZ_QXEV01000003.1"/>
</dbReference>
<gene>
    <name evidence="9" type="ORF">EI71_00510</name>
</gene>
<evidence type="ECO:0000256" key="4">
    <source>
        <dbReference type="ARBA" id="ARBA00022692"/>
    </source>
</evidence>
<dbReference type="Gene3D" id="1.10.3720.10">
    <property type="entry name" value="MetI-like"/>
    <property type="match status" value="1"/>
</dbReference>
<dbReference type="PANTHER" id="PTHR43744:SF12">
    <property type="entry name" value="ABC TRANSPORTER PERMEASE PROTEIN MG189-RELATED"/>
    <property type="match status" value="1"/>
</dbReference>
<feature type="transmembrane region" description="Helical" evidence="7">
    <location>
        <begin position="263"/>
        <end position="284"/>
    </location>
</feature>
<dbReference type="PANTHER" id="PTHR43744">
    <property type="entry name" value="ABC TRANSPORTER PERMEASE PROTEIN MG189-RELATED-RELATED"/>
    <property type="match status" value="1"/>
</dbReference>
<dbReference type="Pfam" id="PF00528">
    <property type="entry name" value="BPD_transp_1"/>
    <property type="match status" value="1"/>
</dbReference>
<evidence type="ECO:0000256" key="3">
    <source>
        <dbReference type="ARBA" id="ARBA00022475"/>
    </source>
</evidence>
<evidence type="ECO:0000256" key="1">
    <source>
        <dbReference type="ARBA" id="ARBA00004651"/>
    </source>
</evidence>
<feature type="transmembrane region" description="Helical" evidence="7">
    <location>
        <begin position="160"/>
        <end position="178"/>
    </location>
</feature>
<dbReference type="FunCoup" id="A0A397RWS0">
    <property type="interactions" value="83"/>
</dbReference>
<feature type="transmembrane region" description="Helical" evidence="7">
    <location>
        <begin position="199"/>
        <end position="221"/>
    </location>
</feature>
<evidence type="ECO:0000259" key="8">
    <source>
        <dbReference type="PROSITE" id="PS50928"/>
    </source>
</evidence>
<evidence type="ECO:0000256" key="5">
    <source>
        <dbReference type="ARBA" id="ARBA00022989"/>
    </source>
</evidence>
<keyword evidence="5 7" id="KW-1133">Transmembrane helix</keyword>
<dbReference type="AlphaFoldDB" id="A0A397RWS0"/>
<organism evidence="9 10">
    <name type="scientific">Anaeroplasma bactoclasticum</name>
    <dbReference type="NCBI Taxonomy" id="2088"/>
    <lineage>
        <taxon>Bacteria</taxon>
        <taxon>Bacillati</taxon>
        <taxon>Mycoplasmatota</taxon>
        <taxon>Mollicutes</taxon>
        <taxon>Anaeroplasmatales</taxon>
        <taxon>Anaeroplasmataceae</taxon>
        <taxon>Anaeroplasma</taxon>
    </lineage>
</organism>
<keyword evidence="9" id="KW-0762">Sugar transport</keyword>
<name>A0A397RWS0_9MOLU</name>
<evidence type="ECO:0000256" key="6">
    <source>
        <dbReference type="ARBA" id="ARBA00023136"/>
    </source>
</evidence>